<dbReference type="Proteomes" id="UP000749646">
    <property type="component" value="Unassembled WGS sequence"/>
</dbReference>
<accession>A0A9P6LRV1</accession>
<feature type="compositionally biased region" description="Polar residues" evidence="2">
    <location>
        <begin position="830"/>
        <end position="842"/>
    </location>
</feature>
<feature type="coiled-coil region" evidence="1">
    <location>
        <begin position="505"/>
        <end position="539"/>
    </location>
</feature>
<evidence type="ECO:0000256" key="2">
    <source>
        <dbReference type="SAM" id="MobiDB-lite"/>
    </source>
</evidence>
<feature type="compositionally biased region" description="Polar residues" evidence="2">
    <location>
        <begin position="1"/>
        <end position="10"/>
    </location>
</feature>
<evidence type="ECO:0000313" key="4">
    <source>
        <dbReference type="Proteomes" id="UP000749646"/>
    </source>
</evidence>
<feature type="region of interest" description="Disordered" evidence="2">
    <location>
        <begin position="337"/>
        <end position="381"/>
    </location>
</feature>
<dbReference type="EMBL" id="JAAAHW010009943">
    <property type="protein sequence ID" value="KAF9933860.1"/>
    <property type="molecule type" value="Genomic_DNA"/>
</dbReference>
<feature type="compositionally biased region" description="Acidic residues" evidence="2">
    <location>
        <begin position="347"/>
        <end position="364"/>
    </location>
</feature>
<comment type="caution">
    <text evidence="3">The sequence shown here is derived from an EMBL/GenBank/DDBJ whole genome shotgun (WGS) entry which is preliminary data.</text>
</comment>
<reference evidence="3" key="1">
    <citation type="journal article" date="2020" name="Fungal Divers.">
        <title>Resolving the Mortierellaceae phylogeny through synthesis of multi-gene phylogenetics and phylogenomics.</title>
        <authorList>
            <person name="Vandepol N."/>
            <person name="Liber J."/>
            <person name="Desiro A."/>
            <person name="Na H."/>
            <person name="Kennedy M."/>
            <person name="Barry K."/>
            <person name="Grigoriev I.V."/>
            <person name="Miller A.N."/>
            <person name="O'Donnell K."/>
            <person name="Stajich J.E."/>
            <person name="Bonito G."/>
        </authorList>
    </citation>
    <scope>NUCLEOTIDE SEQUENCE</scope>
    <source>
        <strain evidence="3">MES-2147</strain>
    </source>
</reference>
<proteinExistence type="predicted"/>
<keyword evidence="1" id="KW-0175">Coiled coil</keyword>
<gene>
    <name evidence="3" type="ORF">BGZ65_003988</name>
</gene>
<feature type="compositionally biased region" description="Basic residues" evidence="2">
    <location>
        <begin position="591"/>
        <end position="601"/>
    </location>
</feature>
<evidence type="ECO:0000313" key="3">
    <source>
        <dbReference type="EMBL" id="KAF9933860.1"/>
    </source>
</evidence>
<dbReference type="AlphaFoldDB" id="A0A9P6LRV1"/>
<feature type="compositionally biased region" description="Low complexity" evidence="2">
    <location>
        <begin position="20"/>
        <end position="35"/>
    </location>
</feature>
<feature type="region of interest" description="Disordered" evidence="2">
    <location>
        <begin position="579"/>
        <end position="601"/>
    </location>
</feature>
<feature type="compositionally biased region" description="Basic and acidic residues" evidence="2">
    <location>
        <begin position="787"/>
        <end position="799"/>
    </location>
</feature>
<evidence type="ECO:0000256" key="1">
    <source>
        <dbReference type="SAM" id="Coils"/>
    </source>
</evidence>
<sequence>MLGLLQPSSRADSDESLENRTISSTSPFSGSRSPTLSSDSRDGDDYIKVSGNKASMSMLNETPNMAAHSAMDVHPEITLRTAHATNHKIGDMTTAATVNQDYHRRHDENPLDHIYSYHPADNIEAYLDPRDISGNGESIGIDSSTSYNIAIPPETPGKQPFQSVDSIKAGPGTSNDKCMLSERNYGKFRSKEITKPVKARAETVPEANGYTPVAKLSLAEMKQSTTGGQDRQEIAGISGLKSVAKQAPSPSTLMAMDVAERMVEFFKHPSEYKENSVAYDASPSMIGPPARDPKMTQRLHQESIKDLRDGQCEGVARPSTPSTLAQARSKFPHQHLLQITEQTPSEYEVDYSGSDEDSDEDNCDNIDSTHHPDMDKAQNEEPRAIKATERQVEQDRLEHDESFIDLTVDTSSGDDANEGRSIPSAAIHSSVMQNPSSAASRAPLEVATENLKYAPGKITPVNMEQNTSIQTATECVPRTYEVTCLMNHEAGSDNLISDEPERMSVSASDSLILELNQRLEKLEEQLKQKDAALASLSFRRHASDPGDYRSRIGIQGQEFQAQEFQASRGRGFMREYEPRRRSQRGFGRGYGRGHGRGYGRGHGRGYIGGYGQEYNHRHGWGEEGSWIPERDSALGHIDCVGNYPPWQGSNFRQFQSAGFHSIGSESSHMCSGNGQSSHDTSTRNAAVEVRHSDDDHRYYGYGTGHGWGHGYYSGYFDRDQPHPGMGLSQDTEFGVGSYASYNVDGSQPWSLLRGADVGRGGDGFGWPCIHEQDYEDDVNRISKRRYEESRTLDDRDLRPKGNQSTSEQHQRPTGRHNTDQQVDVVPRIAGSSSDVSFGSNAPTMIPPEDQASAQRFFMGQSASYSALSRFHSKP</sequence>
<organism evidence="3 4">
    <name type="scientific">Modicella reniformis</name>
    <dbReference type="NCBI Taxonomy" id="1440133"/>
    <lineage>
        <taxon>Eukaryota</taxon>
        <taxon>Fungi</taxon>
        <taxon>Fungi incertae sedis</taxon>
        <taxon>Mucoromycota</taxon>
        <taxon>Mortierellomycotina</taxon>
        <taxon>Mortierellomycetes</taxon>
        <taxon>Mortierellales</taxon>
        <taxon>Mortierellaceae</taxon>
        <taxon>Modicella</taxon>
    </lineage>
</organism>
<feature type="compositionally biased region" description="Basic and acidic residues" evidence="2">
    <location>
        <begin position="367"/>
        <end position="381"/>
    </location>
</feature>
<keyword evidence="4" id="KW-1185">Reference proteome</keyword>
<name>A0A9P6LRV1_9FUNG</name>
<protein>
    <submittedName>
        <fullName evidence="3">Uncharacterized protein</fullName>
    </submittedName>
</protein>
<feature type="region of interest" description="Disordered" evidence="2">
    <location>
        <begin position="1"/>
        <end position="49"/>
    </location>
</feature>
<feature type="region of interest" description="Disordered" evidence="2">
    <location>
        <begin position="787"/>
        <end position="852"/>
    </location>
</feature>